<proteinExistence type="predicted"/>
<keyword evidence="2" id="KW-0547">Nucleotide-binding</keyword>
<keyword evidence="1 6" id="KW-0808">Transferase</keyword>
<evidence type="ECO:0000256" key="4">
    <source>
        <dbReference type="ARBA" id="ARBA00022840"/>
    </source>
</evidence>
<evidence type="ECO:0000259" key="5">
    <source>
        <dbReference type="Pfam" id="PF01973"/>
    </source>
</evidence>
<name>A0A698G1Y5_CAMLA</name>
<dbReference type="SUPFAM" id="SSF63999">
    <property type="entry name" value="Thiamin pyrophosphokinase, catalytic domain"/>
    <property type="match status" value="1"/>
</dbReference>
<dbReference type="GO" id="GO:0005524">
    <property type="term" value="F:ATP binding"/>
    <property type="evidence" value="ECO:0007669"/>
    <property type="project" value="UniProtKB-KW"/>
</dbReference>
<dbReference type="PANTHER" id="PTHR41786:SF1">
    <property type="entry name" value="6-HYDROXYMETHYLPTERIN DIPHOSPHOKINASE MPTE-LIKE DOMAIN-CONTAINING PROTEIN"/>
    <property type="match status" value="1"/>
</dbReference>
<accession>A0A698G1Y5</accession>
<dbReference type="Pfam" id="PF01973">
    <property type="entry name" value="MptE-like"/>
    <property type="match status" value="1"/>
</dbReference>
<protein>
    <submittedName>
        <fullName evidence="6">Motility associated factor glycosyltransferase family protein</fullName>
    </submittedName>
</protein>
<dbReference type="AlphaFoldDB" id="A0A698G1Y5"/>
<dbReference type="PANTHER" id="PTHR41786">
    <property type="entry name" value="MOTILITY ACCESSORY FACTOR MAF"/>
    <property type="match status" value="1"/>
</dbReference>
<evidence type="ECO:0000256" key="3">
    <source>
        <dbReference type="ARBA" id="ARBA00022777"/>
    </source>
</evidence>
<keyword evidence="4" id="KW-0067">ATP-binding</keyword>
<evidence type="ECO:0000256" key="2">
    <source>
        <dbReference type="ARBA" id="ARBA00022741"/>
    </source>
</evidence>
<dbReference type="RefSeq" id="WP_087684767.1">
    <property type="nucleotide sequence ID" value="NZ_CP177183.1"/>
</dbReference>
<comment type="caution">
    <text evidence="6">The sequence shown here is derived from an EMBL/GenBank/DDBJ whole genome shotgun (WGS) entry which is preliminary data.</text>
</comment>
<gene>
    <name evidence="6" type="ORF">F5R70_07665</name>
</gene>
<organism evidence="6 7">
    <name type="scientific">Campylobacter lari</name>
    <dbReference type="NCBI Taxonomy" id="201"/>
    <lineage>
        <taxon>Bacteria</taxon>
        <taxon>Pseudomonadati</taxon>
        <taxon>Campylobacterota</taxon>
        <taxon>Epsilonproteobacteria</taxon>
        <taxon>Campylobacterales</taxon>
        <taxon>Campylobacteraceae</taxon>
        <taxon>Campylobacter</taxon>
    </lineage>
</organism>
<dbReference type="InterPro" id="IPR002826">
    <property type="entry name" value="MptE-like"/>
</dbReference>
<dbReference type="Proteomes" id="UP000440714">
    <property type="component" value="Unassembled WGS sequence"/>
</dbReference>
<evidence type="ECO:0000256" key="1">
    <source>
        <dbReference type="ARBA" id="ARBA00022679"/>
    </source>
</evidence>
<dbReference type="InterPro" id="IPR036759">
    <property type="entry name" value="TPK_catalytic_sf"/>
</dbReference>
<keyword evidence="3" id="KW-0418">Kinase</keyword>
<dbReference type="GO" id="GO:0016301">
    <property type="term" value="F:kinase activity"/>
    <property type="evidence" value="ECO:0007669"/>
    <property type="project" value="UniProtKB-KW"/>
</dbReference>
<dbReference type="GO" id="GO:0009229">
    <property type="term" value="P:thiamine diphosphate biosynthetic process"/>
    <property type="evidence" value="ECO:0007669"/>
    <property type="project" value="InterPro"/>
</dbReference>
<evidence type="ECO:0000313" key="6">
    <source>
        <dbReference type="EMBL" id="ECW8955297.1"/>
    </source>
</evidence>
<sequence>MNTFSKNTQNLYKNHPVLFIYGLGNYIKNLFQNEKLKYLVIFEEDKNTIDNFFQQAYITSLLKENKLFIFNAKEFDFNKAKDLFLQQNFMFYSKIVQIIEFKKSYLIQTIENNIHRAIESILNGLQSSQECEVYIEHFCKNLPKILSHSSTQNFLNTHKAKQKYAIIVASGPSLIKQLPLLKKIQNKVNIFCADGSYTILHKYGIKPDYVFCIEKDTINGKEKIGSWNFFDNNFGEFDKNILFIFTDTVHPKTIKLLENNNRNYIITLSINPLSTSFEFHDFGYCDLSFNSVANLAYNFAISLEYKNIILIGQDLAFGKDGNSHPKEFLHGTDSDSSCYEHIKTIAYGGKGKVFTQAAWLLYKEKYEYDINLNKHIIKTYNATEGGARIEGAIEKPFQELCDKIIKENTIKQAQILPLPDKHSIYTNLKKALNHFKIISQTSKNFLDDSKKIIKKIQNISLQINSLPKNLSLEESLKSIDFNQINILQKEIKLYKEKLYQNKYFSTILLSYMYANECNFIHLECLDINIPEKTKINQLTYIVNHERHIKEIVNLIEKQHSIIIQTTADIQELISKDFS</sequence>
<evidence type="ECO:0000313" key="7">
    <source>
        <dbReference type="Proteomes" id="UP000440714"/>
    </source>
</evidence>
<dbReference type="EMBL" id="AAKYAN010000018">
    <property type="protein sequence ID" value="ECW8955297.1"/>
    <property type="molecule type" value="Genomic_DNA"/>
</dbReference>
<reference evidence="6 7" key="1">
    <citation type="submission" date="2019-09" db="EMBL/GenBank/DDBJ databases">
        <authorList>
            <consortium name="PulseNet: The National Subtyping Network for Foodborne Disease Surveillance"/>
            <person name="Tarr C.L."/>
            <person name="Trees E."/>
            <person name="Katz L.S."/>
            <person name="Carleton-Romer H.A."/>
            <person name="Stroika S."/>
            <person name="Kucerova Z."/>
            <person name="Roache K.F."/>
            <person name="Sabol A.L."/>
            <person name="Besser J."/>
            <person name="Gerner-Smidt P."/>
        </authorList>
    </citation>
    <scope>NUCLEOTIDE SEQUENCE [LARGE SCALE GENOMIC DNA]</scope>
    <source>
        <strain evidence="6 7">PNUSAC011760</strain>
    </source>
</reference>
<dbReference type="GO" id="GO:0004788">
    <property type="term" value="F:thiamine diphosphokinase activity"/>
    <property type="evidence" value="ECO:0007669"/>
    <property type="project" value="InterPro"/>
</dbReference>
<feature type="domain" description="6-hydroxymethylpterin diphosphokinase MptE-like" evidence="5">
    <location>
        <begin position="137"/>
        <end position="319"/>
    </location>
</feature>